<feature type="transmembrane region" description="Helical" evidence="8">
    <location>
        <begin position="349"/>
        <end position="369"/>
    </location>
</feature>
<feature type="transmembrane region" description="Helical" evidence="8">
    <location>
        <begin position="106"/>
        <end position="126"/>
    </location>
</feature>
<evidence type="ECO:0000256" key="5">
    <source>
        <dbReference type="ARBA" id="ARBA00023136"/>
    </source>
</evidence>
<comment type="subcellular location">
    <subcellularLocation>
        <location evidence="1">Membrane</location>
        <topology evidence="1">Multi-pass membrane protein</topology>
    </subcellularLocation>
</comment>
<dbReference type="InterPro" id="IPR001750">
    <property type="entry name" value="ND/Mrp_TM"/>
</dbReference>
<feature type="transmembrane region" description="Helical" evidence="8">
    <location>
        <begin position="312"/>
        <end position="337"/>
    </location>
</feature>
<dbReference type="EC" id="7.1.1.2" evidence="2"/>
<evidence type="ECO:0000256" key="7">
    <source>
        <dbReference type="ARBA" id="ARBA00049551"/>
    </source>
</evidence>
<gene>
    <name evidence="10" type="primary">nad5</name>
</gene>
<evidence type="ECO:0000256" key="1">
    <source>
        <dbReference type="ARBA" id="ARBA00004141"/>
    </source>
</evidence>
<organism evidence="10">
    <name type="scientific">Duthiersia expansa</name>
    <dbReference type="NCBI Taxonomy" id="2015383"/>
    <lineage>
        <taxon>Eukaryota</taxon>
        <taxon>Metazoa</taxon>
        <taxon>Spiralia</taxon>
        <taxon>Lophotrochozoa</taxon>
        <taxon>Platyhelminthes</taxon>
        <taxon>Cestoda</taxon>
        <taxon>Eucestoda</taxon>
        <taxon>Diphyllobothriidea</taxon>
        <taxon>Diphyllobothriidae</taxon>
        <taxon>Duthiersia</taxon>
    </lineage>
</organism>
<evidence type="ECO:0000313" key="10">
    <source>
        <dbReference type="EMBL" id="QXU59692.1"/>
    </source>
</evidence>
<dbReference type="GO" id="GO:0016020">
    <property type="term" value="C:membrane"/>
    <property type="evidence" value="ECO:0007669"/>
    <property type="project" value="UniProtKB-SubCell"/>
</dbReference>
<dbReference type="GO" id="GO:0008137">
    <property type="term" value="F:NADH dehydrogenase (ubiquinone) activity"/>
    <property type="evidence" value="ECO:0007669"/>
    <property type="project" value="UniProtKB-EC"/>
</dbReference>
<feature type="transmembrane region" description="Helical" evidence="8">
    <location>
        <begin position="222"/>
        <end position="243"/>
    </location>
</feature>
<keyword evidence="3 8" id="KW-0812">Transmembrane</keyword>
<feature type="transmembrane region" description="Helical" evidence="8">
    <location>
        <begin position="162"/>
        <end position="182"/>
    </location>
</feature>
<reference evidence="10" key="1">
    <citation type="journal article" date="2021" name="Mol. Phylogenet. Evol.">
        <title>Evolutionary transitions in broad tapeworms (Cestoda: Diphyllobothriidea) revealed by mitogenome and nuclear ribosomal operon phylogenetics.</title>
        <authorList>
            <person name="Fraija-Fernandez N."/>
            <person name="Waeschenbach A."/>
            <person name="Briscoe A.G."/>
            <person name="Hocking S."/>
            <person name="Kuchta Resource R."/>
            <person name="Nyman Resource T."/>
            <person name="Timothy J Littlewood D."/>
        </authorList>
    </citation>
    <scope>NUCLEOTIDE SEQUENCE</scope>
</reference>
<evidence type="ECO:0000256" key="3">
    <source>
        <dbReference type="ARBA" id="ARBA00022692"/>
    </source>
</evidence>
<feature type="transmembrane region" description="Helical" evidence="8">
    <location>
        <begin position="381"/>
        <end position="401"/>
    </location>
</feature>
<feature type="domain" description="NADH:quinone oxidoreductase/Mrp antiporter transmembrane" evidence="9">
    <location>
        <begin position="98"/>
        <end position="362"/>
    </location>
</feature>
<protein>
    <recommendedName>
        <fullName evidence="2">NADH:ubiquinone reductase (H(+)-translocating)</fullName>
        <ecNumber evidence="2">7.1.1.2</ecNumber>
    </recommendedName>
    <alternativeName>
        <fullName evidence="6">NADH dehydrogenase subunit 5</fullName>
    </alternativeName>
</protein>
<evidence type="ECO:0000256" key="2">
    <source>
        <dbReference type="ARBA" id="ARBA00012944"/>
    </source>
</evidence>
<geneLocation type="mitochondrion" evidence="10"/>
<keyword evidence="10" id="KW-0496">Mitochondrion</keyword>
<evidence type="ECO:0000256" key="8">
    <source>
        <dbReference type="SAM" id="Phobius"/>
    </source>
</evidence>
<dbReference type="GO" id="GO:0042773">
    <property type="term" value="P:ATP synthesis coupled electron transport"/>
    <property type="evidence" value="ECO:0007669"/>
    <property type="project" value="InterPro"/>
</dbReference>
<feature type="transmembrane region" description="Helical" evidence="8">
    <location>
        <begin position="138"/>
        <end position="156"/>
    </location>
</feature>
<keyword evidence="4 8" id="KW-1133">Transmembrane helix</keyword>
<feature type="transmembrane region" description="Helical" evidence="8">
    <location>
        <begin position="500"/>
        <end position="521"/>
    </location>
</feature>
<feature type="transmembrane region" description="Helical" evidence="8">
    <location>
        <begin position="42"/>
        <end position="62"/>
    </location>
</feature>
<dbReference type="InterPro" id="IPR003945">
    <property type="entry name" value="NU5C-like"/>
</dbReference>
<evidence type="ECO:0000256" key="6">
    <source>
        <dbReference type="ARBA" id="ARBA00031027"/>
    </source>
</evidence>
<dbReference type="GO" id="GO:0015990">
    <property type="term" value="P:electron transport coupled proton transport"/>
    <property type="evidence" value="ECO:0007669"/>
    <property type="project" value="TreeGrafter"/>
</dbReference>
<evidence type="ECO:0000256" key="4">
    <source>
        <dbReference type="ARBA" id="ARBA00022989"/>
    </source>
</evidence>
<feature type="transmembrane region" description="Helical" evidence="8">
    <location>
        <begin position="194"/>
        <end position="216"/>
    </location>
</feature>
<feature type="transmembrane region" description="Helical" evidence="8">
    <location>
        <begin position="421"/>
        <end position="440"/>
    </location>
</feature>
<sequence length="522" mass="58645">MLFMGLLGLCLLILGLISFCGVGAYCSYINYFFSSCYWSSLWVLDKVSVLILLMLLICFFYASNYTHHYFGGDVSGFDLNKLITLFVFVMASLVLTGDFLSTLILWEYLGVVSYFLILFYLSYLSLRASVITLVSSRFGDVCIFLLIGTIVFSNFVNFPILVLLFLIIMTKSAGFPFISWLLEAMRAPTPVSSLVHSSTLVAAGVWFAMRYDVFFYDSSASYLFLLFLTLTIFVTGVCCFFFLDLKKIVALSTCNNISWCVLYLLLGDLTLSLFQLVSHGVSKCLLFMLVGDVMSGSGGSQASNCTFSSPFYGSWGIFGLFSIILGLSGAPYIGVFFTKHFLLSNLNMFINWPFLALVLFCMFLSYFYSFRLCTVLANTKASLSSGVFFCCGAGAMVYLWLFINYIFGNLLDESFSVNSTLSLWLILFQLVSIITSYLLYTSVSFTFWSSSLFGCDNLVETVFNYFYSCYTTLGLFFFRWDKNVLSLLNGTGETYSLKVFPSLINLLMLSSIIILICVSILY</sequence>
<comment type="catalytic activity">
    <reaction evidence="7">
        <text>a ubiquinone + NADH + 5 H(+)(in) = a ubiquinol + NAD(+) + 4 H(+)(out)</text>
        <dbReference type="Rhea" id="RHEA:29091"/>
        <dbReference type="Rhea" id="RHEA-COMP:9565"/>
        <dbReference type="Rhea" id="RHEA-COMP:9566"/>
        <dbReference type="ChEBI" id="CHEBI:15378"/>
        <dbReference type="ChEBI" id="CHEBI:16389"/>
        <dbReference type="ChEBI" id="CHEBI:17976"/>
        <dbReference type="ChEBI" id="CHEBI:57540"/>
        <dbReference type="ChEBI" id="CHEBI:57945"/>
        <dbReference type="EC" id="7.1.1.2"/>
    </reaction>
</comment>
<dbReference type="Pfam" id="PF00361">
    <property type="entry name" value="Proton_antipo_M"/>
    <property type="match status" value="1"/>
</dbReference>
<keyword evidence="5 8" id="KW-0472">Membrane</keyword>
<feature type="transmembrane region" description="Helical" evidence="8">
    <location>
        <begin position="461"/>
        <end position="480"/>
    </location>
</feature>
<feature type="transmembrane region" description="Helical" evidence="8">
    <location>
        <begin position="82"/>
        <end position="100"/>
    </location>
</feature>
<dbReference type="PANTHER" id="PTHR42829:SF2">
    <property type="entry name" value="NADH-UBIQUINONE OXIDOREDUCTASE CHAIN 5"/>
    <property type="match status" value="1"/>
</dbReference>
<dbReference type="PANTHER" id="PTHR42829">
    <property type="entry name" value="NADH-UBIQUINONE OXIDOREDUCTASE CHAIN 5"/>
    <property type="match status" value="1"/>
</dbReference>
<evidence type="ECO:0000259" key="9">
    <source>
        <dbReference type="Pfam" id="PF00361"/>
    </source>
</evidence>
<dbReference type="AlphaFoldDB" id="A0A8F7GM39"/>
<proteinExistence type="predicted"/>
<dbReference type="GO" id="GO:0003954">
    <property type="term" value="F:NADH dehydrogenase activity"/>
    <property type="evidence" value="ECO:0007669"/>
    <property type="project" value="TreeGrafter"/>
</dbReference>
<dbReference type="PRINTS" id="PR01434">
    <property type="entry name" value="NADHDHGNASE5"/>
</dbReference>
<accession>A0A8F7GM39</accession>
<name>A0A8F7GM39_9CEST</name>
<dbReference type="EMBL" id="MW602525">
    <property type="protein sequence ID" value="QXU59692.1"/>
    <property type="molecule type" value="Genomic_DNA"/>
</dbReference>